<gene>
    <name evidence="1" type="ORF">EUU25_07000</name>
</gene>
<dbReference type="EMBL" id="CP035733">
    <property type="protein sequence ID" value="QGY80388.1"/>
    <property type="molecule type" value="Genomic_DNA"/>
</dbReference>
<evidence type="ECO:0000313" key="2">
    <source>
        <dbReference type="Proteomes" id="UP000428803"/>
    </source>
</evidence>
<dbReference type="RefSeq" id="WP_158899565.1">
    <property type="nucleotide sequence ID" value="NZ_CP035733.1"/>
</dbReference>
<accession>A0A6I6L7G4</accession>
<reference evidence="2" key="1">
    <citation type="submission" date="2019-01" db="EMBL/GenBank/DDBJ databases">
        <title>Sphingorhabdus lacus sp.nov., isolated from an oligotrophic freshwater lake.</title>
        <authorList>
            <person name="Park M."/>
        </authorList>
    </citation>
    <scope>NUCLEOTIDE SEQUENCE [LARGE SCALE GENOMIC DNA]</scope>
    <source>
        <strain evidence="2">IMCC1753</strain>
    </source>
</reference>
<protein>
    <submittedName>
        <fullName evidence="1">Uncharacterized protein</fullName>
    </submittedName>
</protein>
<dbReference type="AlphaFoldDB" id="A0A6I6L7G4"/>
<name>A0A6I6L7G4_9SPHN</name>
<dbReference type="KEGG" id="slaa:EUU25_07000"/>
<proteinExistence type="predicted"/>
<keyword evidence="2" id="KW-1185">Reference proteome</keyword>
<evidence type="ECO:0000313" key="1">
    <source>
        <dbReference type="EMBL" id="QGY80388.1"/>
    </source>
</evidence>
<organism evidence="1 2">
    <name type="scientific">Sphingorhabdus lacus</name>
    <dbReference type="NCBI Taxonomy" id="392610"/>
    <lineage>
        <taxon>Bacteria</taxon>
        <taxon>Pseudomonadati</taxon>
        <taxon>Pseudomonadota</taxon>
        <taxon>Alphaproteobacteria</taxon>
        <taxon>Sphingomonadales</taxon>
        <taxon>Sphingomonadaceae</taxon>
        <taxon>Sphingorhabdus</taxon>
    </lineage>
</organism>
<sequence>MRALVLRLTVNELGRSIAHSIARHMAATNISARFASFDQLNEYRSLLNDVGLDCNMHVRSLAEAFYPIDLAEEAFSIFGVTDFPFEVSEDVDIGSMFLAIMAPNCSEL</sequence>
<dbReference type="OrthoDB" id="222502at204457"/>
<dbReference type="Proteomes" id="UP000428803">
    <property type="component" value="Chromosome"/>
</dbReference>